<dbReference type="PROSITE" id="PS51257">
    <property type="entry name" value="PROKAR_LIPOPROTEIN"/>
    <property type="match status" value="1"/>
</dbReference>
<dbReference type="OrthoDB" id="9981039at2"/>
<evidence type="ECO:0000313" key="2">
    <source>
        <dbReference type="Proteomes" id="UP000094849"/>
    </source>
</evidence>
<organism evidence="1 2">
    <name type="scientific">Candidatus Thiodiazotropha endoloripes</name>
    <dbReference type="NCBI Taxonomy" id="1818881"/>
    <lineage>
        <taxon>Bacteria</taxon>
        <taxon>Pseudomonadati</taxon>
        <taxon>Pseudomonadota</taxon>
        <taxon>Gammaproteobacteria</taxon>
        <taxon>Chromatiales</taxon>
        <taxon>Sedimenticolaceae</taxon>
        <taxon>Candidatus Thiodiazotropha</taxon>
    </lineage>
</organism>
<comment type="caution">
    <text evidence="1">The sequence shown here is derived from an EMBL/GenBank/DDBJ whole genome shotgun (WGS) entry which is preliminary data.</text>
</comment>
<evidence type="ECO:0008006" key="3">
    <source>
        <dbReference type="Google" id="ProtNLM"/>
    </source>
</evidence>
<dbReference type="Proteomes" id="UP000094849">
    <property type="component" value="Unassembled WGS sequence"/>
</dbReference>
<dbReference type="RefSeq" id="WP_069006152.1">
    <property type="nucleotide sequence ID" value="NZ_LVJX01000012.1"/>
</dbReference>
<accession>A0A1E2UIH4</accession>
<protein>
    <recommendedName>
        <fullName evidence="3">Lipoprotein</fullName>
    </recommendedName>
</protein>
<dbReference type="AlphaFoldDB" id="A0A1E2UIH4"/>
<keyword evidence="2" id="KW-1185">Reference proteome</keyword>
<dbReference type="EMBL" id="LVJZ01000004">
    <property type="protein sequence ID" value="ODB94386.1"/>
    <property type="molecule type" value="Genomic_DNA"/>
</dbReference>
<evidence type="ECO:0000313" key="1">
    <source>
        <dbReference type="EMBL" id="ODB94386.1"/>
    </source>
</evidence>
<name>A0A1E2UIH4_9GAMM</name>
<proteinExistence type="predicted"/>
<gene>
    <name evidence="1" type="ORF">A3196_17795</name>
</gene>
<reference evidence="1 2" key="1">
    <citation type="submission" date="2016-03" db="EMBL/GenBank/DDBJ databases">
        <title>Chemosynthetic sulphur-oxidizing symbionts of marine invertebrate animals are capable of nitrogen fixation.</title>
        <authorList>
            <person name="Petersen J.M."/>
            <person name="Kemper A."/>
            <person name="Gruber-Vodicka H."/>
            <person name="Cardini U."/>
            <person name="Geest Mvander."/>
            <person name="Kleiner M."/>
            <person name="Bulgheresi S."/>
            <person name="Fussmann M."/>
            <person name="Herbold C."/>
            <person name="Seah B.K.B."/>
            <person name="Antony C.Paul."/>
            <person name="Liu D."/>
            <person name="Belitz A."/>
            <person name="Weber M."/>
        </authorList>
    </citation>
    <scope>NUCLEOTIDE SEQUENCE [LARGE SCALE GENOMIC DNA]</scope>
    <source>
        <strain evidence="1">G_D</strain>
    </source>
</reference>
<sequence>MKGFNQSGVLLLVAIFLLITGCAQTKQLTSEGITPEGTTVGRHFNDTLSVSVSGGREKDPLGINEVSNETLQNAVKDTIVETKLFKQVVDKNPDYKLELFIVKVGQPVAGKDMTVNVEIAWALKMGSSEKVVWKRSIVTSAVKTREDESIAANRIMLATEAATKLNIEQGVEALSNI</sequence>